<dbReference type="WBParaSite" id="ECPE_0000171001-mRNA-1">
    <property type="protein sequence ID" value="ECPE_0000171001-mRNA-1"/>
    <property type="gene ID" value="ECPE_0000171001"/>
</dbReference>
<dbReference type="InterPro" id="IPR013786">
    <property type="entry name" value="AcylCoA_DH/ox_N"/>
</dbReference>
<dbReference type="Gene3D" id="1.10.540.10">
    <property type="entry name" value="Acyl-CoA dehydrogenase/oxidase, N-terminal domain"/>
    <property type="match status" value="1"/>
</dbReference>
<dbReference type="GO" id="GO:0003995">
    <property type="term" value="F:acyl-CoA dehydrogenase activity"/>
    <property type="evidence" value="ECO:0007669"/>
    <property type="project" value="TreeGrafter"/>
</dbReference>
<evidence type="ECO:0000313" key="2">
    <source>
        <dbReference type="EMBL" id="VDP44711.1"/>
    </source>
</evidence>
<reference evidence="4" key="1">
    <citation type="submission" date="2016-06" db="UniProtKB">
        <authorList>
            <consortium name="WormBaseParasite"/>
        </authorList>
    </citation>
    <scope>IDENTIFICATION</scope>
</reference>
<dbReference type="InterPro" id="IPR037069">
    <property type="entry name" value="AcylCoA_DH/ox_N_sf"/>
</dbReference>
<dbReference type="AlphaFoldDB" id="A0A183A425"/>
<dbReference type="OrthoDB" id="9988775at2759"/>
<evidence type="ECO:0000259" key="1">
    <source>
        <dbReference type="Pfam" id="PF02771"/>
    </source>
</evidence>
<dbReference type="PANTHER" id="PTHR43884">
    <property type="entry name" value="ACYL-COA DEHYDROGENASE"/>
    <property type="match status" value="1"/>
</dbReference>
<feature type="domain" description="Acyl-CoA dehydrogenase/oxidase N-terminal" evidence="1">
    <location>
        <begin position="1"/>
        <end position="67"/>
    </location>
</feature>
<reference evidence="2 3" key="2">
    <citation type="submission" date="2018-11" db="EMBL/GenBank/DDBJ databases">
        <authorList>
            <consortium name="Pathogen Informatics"/>
        </authorList>
    </citation>
    <scope>NUCLEOTIDE SEQUENCE [LARGE SCALE GENOMIC DNA]</scope>
    <source>
        <strain evidence="2 3">Egypt</strain>
    </source>
</reference>
<dbReference type="EMBL" id="UZAN01013591">
    <property type="protein sequence ID" value="VDP44711.1"/>
    <property type="molecule type" value="Genomic_DNA"/>
</dbReference>
<name>A0A183A425_9TREM</name>
<protein>
    <submittedName>
        <fullName evidence="4">Acyl-CoA_dh_N domain-containing protein</fullName>
    </submittedName>
</protein>
<dbReference type="Pfam" id="PF02771">
    <property type="entry name" value="Acyl-CoA_dh_N"/>
    <property type="match status" value="1"/>
</dbReference>
<dbReference type="GO" id="GO:0006552">
    <property type="term" value="P:L-leucine catabolic process"/>
    <property type="evidence" value="ECO:0007669"/>
    <property type="project" value="TreeGrafter"/>
</dbReference>
<dbReference type="PANTHER" id="PTHR43884:SF12">
    <property type="entry name" value="ISOVALERYL-COA DEHYDROGENASE, MITOCHONDRIAL-RELATED"/>
    <property type="match status" value="1"/>
</dbReference>
<organism evidence="4">
    <name type="scientific">Echinostoma caproni</name>
    <dbReference type="NCBI Taxonomy" id="27848"/>
    <lineage>
        <taxon>Eukaryota</taxon>
        <taxon>Metazoa</taxon>
        <taxon>Spiralia</taxon>
        <taxon>Lophotrochozoa</taxon>
        <taxon>Platyhelminthes</taxon>
        <taxon>Trematoda</taxon>
        <taxon>Digenea</taxon>
        <taxon>Plagiorchiida</taxon>
        <taxon>Echinostomata</taxon>
        <taxon>Echinostomatoidea</taxon>
        <taxon>Echinostomatidae</taxon>
        <taxon>Echinostoma</taxon>
    </lineage>
</organism>
<evidence type="ECO:0000313" key="3">
    <source>
        <dbReference type="Proteomes" id="UP000272942"/>
    </source>
</evidence>
<dbReference type="GO" id="GO:0050660">
    <property type="term" value="F:flavin adenine dinucleotide binding"/>
    <property type="evidence" value="ECO:0007669"/>
    <property type="project" value="InterPro"/>
</dbReference>
<accession>A0A183A425</accession>
<gene>
    <name evidence="2" type="ORF">ECPE_LOCUS1709</name>
</gene>
<dbReference type="SUPFAM" id="SSF56645">
    <property type="entry name" value="Acyl-CoA dehydrogenase NM domain-like"/>
    <property type="match status" value="1"/>
</dbReference>
<keyword evidence="3" id="KW-1185">Reference proteome</keyword>
<proteinExistence type="predicted"/>
<dbReference type="InterPro" id="IPR009100">
    <property type="entry name" value="AcylCoA_DH/oxidase_NM_dom_sf"/>
</dbReference>
<evidence type="ECO:0000313" key="4">
    <source>
        <dbReference type="WBParaSite" id="ECPE_0000171001-mRNA-1"/>
    </source>
</evidence>
<dbReference type="Proteomes" id="UP000272942">
    <property type="component" value="Unassembled WGS sequence"/>
</dbReference>
<sequence length="82" mass="8842">MGLLGLTAPEVYGGLNHGFLAQCLAVEELSRASGSVGLSYGAHANLCVNQLVRHANNEQAKRYLPGVSLFFWKKDAVILKID</sequence>